<sequence length="243" mass="27623">MTAIYDNEKFFKRYQQMPRSQAGLAGAGEWATLAPLLPDFTDQVVLDLGCGYGWHARYAAAHGARSVLGVDISAKMLAVARQKTTNPVITYQQGDLTQLQLPAQHFDTVFSSLALHYVPRFAPVVDQVARYLKPHGQFIFSVEHPVFTAAGSEQWHRDAQGQIQDFPVDRYFEEGARTTTFLDTPIRKYHRTLTTYLETLLQRGFQLEHVVEPQPPEAMLDQPGMRDELRRPMMLIVVARYRG</sequence>
<dbReference type="InterPro" id="IPR013216">
    <property type="entry name" value="Methyltransf_11"/>
</dbReference>
<dbReference type="Gene3D" id="3.40.50.150">
    <property type="entry name" value="Vaccinia Virus protein VP39"/>
    <property type="match status" value="1"/>
</dbReference>
<reference evidence="5 6" key="1">
    <citation type="submission" date="2018-10" db="EMBL/GenBank/DDBJ databases">
        <title>Lactobacillus sp. R7 and Lactobacillus sp. R19 isolated from fermented mustard green product of Taiwan.</title>
        <authorList>
            <person name="Lin S.-T."/>
        </authorList>
    </citation>
    <scope>NUCLEOTIDE SEQUENCE [LARGE SCALE GENOMIC DNA]</scope>
    <source>
        <strain evidence="5 6">BCRC 81129</strain>
    </source>
</reference>
<keyword evidence="2 5" id="KW-0808">Transferase</keyword>
<accession>A0A4Z0JDY1</accession>
<dbReference type="Proteomes" id="UP000297348">
    <property type="component" value="Unassembled WGS sequence"/>
</dbReference>
<dbReference type="GO" id="GO:0008757">
    <property type="term" value="F:S-adenosylmethionine-dependent methyltransferase activity"/>
    <property type="evidence" value="ECO:0007669"/>
    <property type="project" value="InterPro"/>
</dbReference>
<dbReference type="SUPFAM" id="SSF53335">
    <property type="entry name" value="S-adenosyl-L-methionine-dependent methyltransferases"/>
    <property type="match status" value="1"/>
</dbReference>
<dbReference type="RefSeq" id="WP_135367409.1">
    <property type="nucleotide sequence ID" value="NZ_RKLX01000004.1"/>
</dbReference>
<keyword evidence="1 5" id="KW-0489">Methyltransferase</keyword>
<dbReference type="PANTHER" id="PTHR43464">
    <property type="entry name" value="METHYLTRANSFERASE"/>
    <property type="match status" value="1"/>
</dbReference>
<protein>
    <submittedName>
        <fullName evidence="5">Class I SAM-dependent methyltransferase</fullName>
    </submittedName>
</protein>
<evidence type="ECO:0000256" key="2">
    <source>
        <dbReference type="ARBA" id="ARBA00022679"/>
    </source>
</evidence>
<gene>
    <name evidence="5" type="ORF">EGT51_03465</name>
</gene>
<keyword evidence="6" id="KW-1185">Reference proteome</keyword>
<dbReference type="PANTHER" id="PTHR43464:SF19">
    <property type="entry name" value="UBIQUINONE BIOSYNTHESIS O-METHYLTRANSFERASE, MITOCHONDRIAL"/>
    <property type="match status" value="1"/>
</dbReference>
<evidence type="ECO:0000259" key="4">
    <source>
        <dbReference type="Pfam" id="PF08241"/>
    </source>
</evidence>
<proteinExistence type="predicted"/>
<name>A0A4Z0JDY1_9LACO</name>
<dbReference type="EMBL" id="RKLX01000004">
    <property type="protein sequence ID" value="TGD19574.1"/>
    <property type="molecule type" value="Genomic_DNA"/>
</dbReference>
<evidence type="ECO:0000313" key="5">
    <source>
        <dbReference type="EMBL" id="TGD19574.1"/>
    </source>
</evidence>
<organism evidence="5 6">
    <name type="scientific">Levilactobacillus suantsaiihabitans</name>
    <dbReference type="NCBI Taxonomy" id="2487722"/>
    <lineage>
        <taxon>Bacteria</taxon>
        <taxon>Bacillati</taxon>
        <taxon>Bacillota</taxon>
        <taxon>Bacilli</taxon>
        <taxon>Lactobacillales</taxon>
        <taxon>Lactobacillaceae</taxon>
        <taxon>Levilactobacillus</taxon>
    </lineage>
</organism>
<dbReference type="OrthoDB" id="9791837at2"/>
<dbReference type="InterPro" id="IPR029063">
    <property type="entry name" value="SAM-dependent_MTases_sf"/>
</dbReference>
<evidence type="ECO:0000256" key="3">
    <source>
        <dbReference type="ARBA" id="ARBA00022691"/>
    </source>
</evidence>
<dbReference type="GO" id="GO:0032259">
    <property type="term" value="P:methylation"/>
    <property type="evidence" value="ECO:0007669"/>
    <property type="project" value="UniProtKB-KW"/>
</dbReference>
<feature type="domain" description="Methyltransferase type 11" evidence="4">
    <location>
        <begin position="46"/>
        <end position="140"/>
    </location>
</feature>
<dbReference type="Pfam" id="PF08241">
    <property type="entry name" value="Methyltransf_11"/>
    <property type="match status" value="1"/>
</dbReference>
<dbReference type="CDD" id="cd02440">
    <property type="entry name" value="AdoMet_MTases"/>
    <property type="match status" value="1"/>
</dbReference>
<keyword evidence="3" id="KW-0949">S-adenosyl-L-methionine</keyword>
<comment type="caution">
    <text evidence="5">The sequence shown here is derived from an EMBL/GenBank/DDBJ whole genome shotgun (WGS) entry which is preliminary data.</text>
</comment>
<evidence type="ECO:0000256" key="1">
    <source>
        <dbReference type="ARBA" id="ARBA00022603"/>
    </source>
</evidence>
<dbReference type="AlphaFoldDB" id="A0A4Z0JDY1"/>
<evidence type="ECO:0000313" key="6">
    <source>
        <dbReference type="Proteomes" id="UP000297348"/>
    </source>
</evidence>